<dbReference type="OrthoDB" id="2386367at2759"/>
<dbReference type="PANTHER" id="PTHR32046:SF11">
    <property type="entry name" value="IMMUNE-ASSOCIATED NUCLEOTIDE-BINDING PROTEIN 10-LIKE"/>
    <property type="match status" value="1"/>
</dbReference>
<dbReference type="PANTHER" id="PTHR32046">
    <property type="entry name" value="G DOMAIN-CONTAINING PROTEIN"/>
    <property type="match status" value="1"/>
</dbReference>
<accession>A0A0T6AUI4</accession>
<gene>
    <name evidence="1" type="ORF">AMK59_7269</name>
</gene>
<dbReference type="AlphaFoldDB" id="A0A0T6AUI4"/>
<dbReference type="SUPFAM" id="SSF52540">
    <property type="entry name" value="P-loop containing nucleoside triphosphate hydrolases"/>
    <property type="match status" value="1"/>
</dbReference>
<dbReference type="Gene3D" id="3.40.50.300">
    <property type="entry name" value="P-loop containing nucleotide triphosphate hydrolases"/>
    <property type="match status" value="1"/>
</dbReference>
<sequence length="532" mass="61056">NTLKTEIMKDGEKMFNVLILGETGVGKSTFINALLNYLTYPSLEEASKHQLLYFIPPKFTLLDDDLKETEIKIGNSSNELESPGVSSTQYPVSYLYDLKDRKNTILRIIDTPGIGDTRGMEYDERNTENLLTFIGELEYLNCICIMLKPNNSRLSVLFDYCIKHILLRLNWNIRTNIVFLFTNARSSFYTPGDTLTPLKVMLDQVERNNNEARILLDSNNVFCVDNESFRYLSAKQSGISFSQSDVEMYKSSWNRSAATCKRFVNYVTSLPNIRMQGILSVNESRRIVGRLAKPVVEFMVLQEKALILLDKHESKLRKVKDNINDLRKMLYTPVIQYVVGKKTTYSVVKHTVDLGVRFSLLPPFVTPRLGYKYTEDTKIEEHISAVETFVEDQKIKSLLDNETSSREAVKNQMEAIATLAEEYKHEGRTILSAATTFTTFLKENAVIFGSDPLEFYLKTLIEEEEAANEDPALTEKLKELLIRYQVKRDYTYNVTPKGVGENMAKLLNLKHSGSSFKFFYEKKYIFNDQSLA</sequence>
<dbReference type="EMBL" id="LJIG01022819">
    <property type="protein sequence ID" value="KRT78555.1"/>
    <property type="molecule type" value="Genomic_DNA"/>
</dbReference>
<proteinExistence type="predicted"/>
<comment type="caution">
    <text evidence="1">The sequence shown here is derived from an EMBL/GenBank/DDBJ whole genome shotgun (WGS) entry which is preliminary data.</text>
</comment>
<reference evidence="1 2" key="1">
    <citation type="submission" date="2015-09" db="EMBL/GenBank/DDBJ databases">
        <title>Draft genome of the scarab beetle Oryctes borbonicus.</title>
        <authorList>
            <person name="Meyer J.M."/>
            <person name="Markov G.V."/>
            <person name="Baskaran P."/>
            <person name="Herrmann M."/>
            <person name="Sommer R.J."/>
            <person name="Roedelsperger C."/>
        </authorList>
    </citation>
    <scope>NUCLEOTIDE SEQUENCE [LARGE SCALE GENOMIC DNA]</scope>
    <source>
        <strain evidence="1">OB123</strain>
        <tissue evidence="1">Whole animal</tissue>
    </source>
</reference>
<dbReference type="InterPro" id="IPR027417">
    <property type="entry name" value="P-loop_NTPase"/>
</dbReference>
<evidence type="ECO:0000313" key="1">
    <source>
        <dbReference type="EMBL" id="KRT78555.1"/>
    </source>
</evidence>
<feature type="non-terminal residue" evidence="1">
    <location>
        <position position="532"/>
    </location>
</feature>
<feature type="non-terminal residue" evidence="1">
    <location>
        <position position="1"/>
    </location>
</feature>
<keyword evidence="2" id="KW-1185">Reference proteome</keyword>
<dbReference type="Proteomes" id="UP000051574">
    <property type="component" value="Unassembled WGS sequence"/>
</dbReference>
<evidence type="ECO:0000313" key="2">
    <source>
        <dbReference type="Proteomes" id="UP000051574"/>
    </source>
</evidence>
<name>A0A0T6AUI4_9SCAR</name>
<dbReference type="InterPro" id="IPR025662">
    <property type="entry name" value="Sigma_54_int_dom_ATP-bd_1"/>
</dbReference>
<dbReference type="PROSITE" id="PS00675">
    <property type="entry name" value="SIGMA54_INTERACT_1"/>
    <property type="match status" value="1"/>
</dbReference>
<protein>
    <submittedName>
        <fullName evidence="1">50S ribosome-binding GTPase</fullName>
    </submittedName>
</protein>
<organism evidence="1 2">
    <name type="scientific">Oryctes borbonicus</name>
    <dbReference type="NCBI Taxonomy" id="1629725"/>
    <lineage>
        <taxon>Eukaryota</taxon>
        <taxon>Metazoa</taxon>
        <taxon>Ecdysozoa</taxon>
        <taxon>Arthropoda</taxon>
        <taxon>Hexapoda</taxon>
        <taxon>Insecta</taxon>
        <taxon>Pterygota</taxon>
        <taxon>Neoptera</taxon>
        <taxon>Endopterygota</taxon>
        <taxon>Coleoptera</taxon>
        <taxon>Polyphaga</taxon>
        <taxon>Scarabaeiformia</taxon>
        <taxon>Scarabaeidae</taxon>
        <taxon>Dynastinae</taxon>
        <taxon>Oryctes</taxon>
    </lineage>
</organism>